<dbReference type="GO" id="GO:0017004">
    <property type="term" value="P:cytochrome complex assembly"/>
    <property type="evidence" value="ECO:0007669"/>
    <property type="project" value="UniProtKB-KW"/>
</dbReference>
<evidence type="ECO:0000256" key="5">
    <source>
        <dbReference type="SAM" id="SignalP"/>
    </source>
</evidence>
<feature type="signal peptide" evidence="5">
    <location>
        <begin position="1"/>
        <end position="19"/>
    </location>
</feature>
<dbReference type="PRINTS" id="PR00421">
    <property type="entry name" value="THIOREDOXIN"/>
</dbReference>
<dbReference type="GO" id="GO:0030313">
    <property type="term" value="C:cell envelope"/>
    <property type="evidence" value="ECO:0007669"/>
    <property type="project" value="UniProtKB-SubCell"/>
</dbReference>
<dbReference type="Pfam" id="PF00578">
    <property type="entry name" value="AhpC-TSA"/>
    <property type="match status" value="1"/>
</dbReference>
<dbReference type="PANTHER" id="PTHR42852">
    <property type="entry name" value="THIOL:DISULFIDE INTERCHANGE PROTEIN DSBE"/>
    <property type="match status" value="1"/>
</dbReference>
<dbReference type="InterPro" id="IPR013766">
    <property type="entry name" value="Thioredoxin_domain"/>
</dbReference>
<accession>A0A015ST66</accession>
<dbReference type="InterPro" id="IPR050553">
    <property type="entry name" value="Thioredoxin_ResA/DsbE_sf"/>
</dbReference>
<keyword evidence="2" id="KW-0201">Cytochrome c-type biogenesis</keyword>
<dbReference type="EMBL" id="JGCY01000356">
    <property type="protein sequence ID" value="EXY73487.1"/>
    <property type="molecule type" value="Genomic_DNA"/>
</dbReference>
<dbReference type="GO" id="GO:0016491">
    <property type="term" value="F:oxidoreductase activity"/>
    <property type="evidence" value="ECO:0007669"/>
    <property type="project" value="InterPro"/>
</dbReference>
<organism evidence="7 8">
    <name type="scientific">Bacteroides fragilis str. 3988T(B)14</name>
    <dbReference type="NCBI Taxonomy" id="1339315"/>
    <lineage>
        <taxon>Bacteria</taxon>
        <taxon>Pseudomonadati</taxon>
        <taxon>Bacteroidota</taxon>
        <taxon>Bacteroidia</taxon>
        <taxon>Bacteroidales</taxon>
        <taxon>Bacteroidaceae</taxon>
        <taxon>Bacteroides</taxon>
    </lineage>
</organism>
<dbReference type="InterPro" id="IPR025380">
    <property type="entry name" value="DUF4369"/>
</dbReference>
<dbReference type="GO" id="GO:0016209">
    <property type="term" value="F:antioxidant activity"/>
    <property type="evidence" value="ECO:0007669"/>
    <property type="project" value="InterPro"/>
</dbReference>
<evidence type="ECO:0000313" key="7">
    <source>
        <dbReference type="EMBL" id="EXY73487.1"/>
    </source>
</evidence>
<comment type="subcellular location">
    <subcellularLocation>
        <location evidence="1">Cell envelope</location>
    </subcellularLocation>
</comment>
<dbReference type="CDD" id="cd02966">
    <property type="entry name" value="TlpA_like_family"/>
    <property type="match status" value="1"/>
</dbReference>
<proteinExistence type="predicted"/>
<evidence type="ECO:0000313" key="8">
    <source>
        <dbReference type="Proteomes" id="UP000020529"/>
    </source>
</evidence>
<dbReference type="AlphaFoldDB" id="A0A015ST66"/>
<dbReference type="PATRIC" id="fig|1339315.3.peg.3321"/>
<dbReference type="PROSITE" id="PS51352">
    <property type="entry name" value="THIOREDOXIN_2"/>
    <property type="match status" value="1"/>
</dbReference>
<evidence type="ECO:0000256" key="2">
    <source>
        <dbReference type="ARBA" id="ARBA00022748"/>
    </source>
</evidence>
<feature type="chain" id="PRO_5001476636" evidence="5">
    <location>
        <begin position="20"/>
        <end position="361"/>
    </location>
</feature>
<keyword evidence="4" id="KW-0676">Redox-active center</keyword>
<dbReference type="Gene3D" id="3.40.30.10">
    <property type="entry name" value="Glutaredoxin"/>
    <property type="match status" value="1"/>
</dbReference>
<evidence type="ECO:0000256" key="1">
    <source>
        <dbReference type="ARBA" id="ARBA00004196"/>
    </source>
</evidence>
<dbReference type="SUPFAM" id="SSF52833">
    <property type="entry name" value="Thioredoxin-like"/>
    <property type="match status" value="1"/>
</dbReference>
<dbReference type="PROSITE" id="PS00194">
    <property type="entry name" value="THIOREDOXIN_1"/>
    <property type="match status" value="1"/>
</dbReference>
<dbReference type="Proteomes" id="UP000020529">
    <property type="component" value="Unassembled WGS sequence"/>
</dbReference>
<dbReference type="InterPro" id="IPR036249">
    <property type="entry name" value="Thioredoxin-like_sf"/>
</dbReference>
<reference evidence="7 8" key="1">
    <citation type="submission" date="2014-02" db="EMBL/GenBank/DDBJ databases">
        <authorList>
            <person name="Sears C."/>
            <person name="Carroll K."/>
            <person name="Sack B.R."/>
            <person name="Qadri F."/>
            <person name="Myers L.L."/>
            <person name="Chung G.-T."/>
            <person name="Escheverria P."/>
            <person name="Fraser C.M."/>
            <person name="Sadzewicz L."/>
            <person name="Shefchek K.A."/>
            <person name="Tallon L."/>
            <person name="Das S.P."/>
            <person name="Daugherty S."/>
            <person name="Mongodin E.F."/>
        </authorList>
    </citation>
    <scope>NUCLEOTIDE SEQUENCE [LARGE SCALE GENOMIC DNA]</scope>
    <source>
        <strain evidence="8">3988T(B)14</strain>
    </source>
</reference>
<comment type="caution">
    <text evidence="7">The sequence shown here is derived from an EMBL/GenBank/DDBJ whole genome shotgun (WGS) entry which is preliminary data.</text>
</comment>
<name>A0A015ST66_BACFG</name>
<feature type="domain" description="Thioredoxin" evidence="6">
    <location>
        <begin position="222"/>
        <end position="361"/>
    </location>
</feature>
<keyword evidence="5" id="KW-0732">Signal</keyword>
<dbReference type="Pfam" id="PF14289">
    <property type="entry name" value="DUF4369"/>
    <property type="match status" value="1"/>
</dbReference>
<keyword evidence="3" id="KW-1015">Disulfide bond</keyword>
<dbReference type="RefSeq" id="WP_022347760.1">
    <property type="nucleotide sequence ID" value="NZ_JGCY01000356.1"/>
</dbReference>
<gene>
    <name evidence="7" type="ORF">M124_2632</name>
</gene>
<evidence type="ECO:0000256" key="3">
    <source>
        <dbReference type="ARBA" id="ARBA00023157"/>
    </source>
</evidence>
<dbReference type="InterPro" id="IPR017937">
    <property type="entry name" value="Thioredoxin_CS"/>
</dbReference>
<protein>
    <submittedName>
        <fullName evidence="7">AhpC/TSA family protein</fullName>
    </submittedName>
</protein>
<evidence type="ECO:0000256" key="4">
    <source>
        <dbReference type="ARBA" id="ARBA00023284"/>
    </source>
</evidence>
<evidence type="ECO:0000259" key="6">
    <source>
        <dbReference type="PROSITE" id="PS51352"/>
    </source>
</evidence>
<dbReference type="InterPro" id="IPR000866">
    <property type="entry name" value="AhpC/TSA"/>
</dbReference>
<dbReference type="PANTHER" id="PTHR42852:SF6">
    <property type="entry name" value="THIOL:DISULFIDE INTERCHANGE PROTEIN DSBE"/>
    <property type="match status" value="1"/>
</dbReference>
<sequence>MKHILFTLALASIAGIANAQHNGHSYTVEGLINDSTLNGQTLYISRYDDGMKVDSTQVTNGQFKFTGKADIPCFCRIDAGREYANFILERGNIQVNVLTHNDPKGTPMNEEYTHISDKTSELVTELRKRHAAIEQQTEDKSEQLRLKKEYADTYWHPTYTRLYKDMFMKNPDNALGEFAIRELAMCASPEEMDTIFAASGPWLKSLSVYHRIEKQFQGMKATAVGQKFTDFSGKTIDGTASSLSDFVGKGQYTLVDFWASWCGPCRSESPHIAELYNTYKDKGLTVVGVAVWDKPENTKKAIKELNIDWPQIIDTGMTPMDLYGVKGIPFILLFGPDGTIIARDLRGEGMKNKVAEVLNNK</sequence>